<proteinExistence type="predicted"/>
<evidence type="ECO:0000313" key="1">
    <source>
        <dbReference type="EMBL" id="PCH37348.1"/>
    </source>
</evidence>
<gene>
    <name evidence="1" type="ORF">WOLCODRAFT_83912</name>
</gene>
<name>A0A2H3JHY8_WOLCO</name>
<dbReference type="EMBL" id="KB467920">
    <property type="protein sequence ID" value="PCH37348.1"/>
    <property type="molecule type" value="Genomic_DNA"/>
</dbReference>
<keyword evidence="2" id="KW-1185">Reference proteome</keyword>
<dbReference type="Proteomes" id="UP000218811">
    <property type="component" value="Unassembled WGS sequence"/>
</dbReference>
<feature type="non-terminal residue" evidence="1">
    <location>
        <position position="1"/>
    </location>
</feature>
<dbReference type="AlphaFoldDB" id="A0A2H3JHY8"/>
<protein>
    <submittedName>
        <fullName evidence="1">Uncharacterized protein</fullName>
    </submittedName>
</protein>
<accession>A0A2H3JHY8</accession>
<organism evidence="1 2">
    <name type="scientific">Wolfiporia cocos (strain MD-104)</name>
    <name type="common">Brown rot fungus</name>
    <dbReference type="NCBI Taxonomy" id="742152"/>
    <lineage>
        <taxon>Eukaryota</taxon>
        <taxon>Fungi</taxon>
        <taxon>Dikarya</taxon>
        <taxon>Basidiomycota</taxon>
        <taxon>Agaricomycotina</taxon>
        <taxon>Agaricomycetes</taxon>
        <taxon>Polyporales</taxon>
        <taxon>Phaeolaceae</taxon>
        <taxon>Wolfiporia</taxon>
    </lineage>
</organism>
<sequence>GATGQELLFQSTSEQIIRAYSHAPRPYGTIVANVFSSGVMLSNTDFRQFEQSLNVTGLDVCACAKVCNGFASCAC</sequence>
<dbReference type="OMA" id="AKVCNGF"/>
<dbReference type="OrthoDB" id="76293at2759"/>
<evidence type="ECO:0000313" key="2">
    <source>
        <dbReference type="Proteomes" id="UP000218811"/>
    </source>
</evidence>
<reference evidence="1 2" key="1">
    <citation type="journal article" date="2012" name="Science">
        <title>The Paleozoic origin of enzymatic lignin decomposition reconstructed from 31 fungal genomes.</title>
        <authorList>
            <person name="Floudas D."/>
            <person name="Binder M."/>
            <person name="Riley R."/>
            <person name="Barry K."/>
            <person name="Blanchette R.A."/>
            <person name="Henrissat B."/>
            <person name="Martinez A.T."/>
            <person name="Otillar R."/>
            <person name="Spatafora J.W."/>
            <person name="Yadav J.S."/>
            <person name="Aerts A."/>
            <person name="Benoit I."/>
            <person name="Boyd A."/>
            <person name="Carlson A."/>
            <person name="Copeland A."/>
            <person name="Coutinho P.M."/>
            <person name="de Vries R.P."/>
            <person name="Ferreira P."/>
            <person name="Findley K."/>
            <person name="Foster B."/>
            <person name="Gaskell J."/>
            <person name="Glotzer D."/>
            <person name="Gorecki P."/>
            <person name="Heitman J."/>
            <person name="Hesse C."/>
            <person name="Hori C."/>
            <person name="Igarashi K."/>
            <person name="Jurgens J.A."/>
            <person name="Kallen N."/>
            <person name="Kersten P."/>
            <person name="Kohler A."/>
            <person name="Kuees U."/>
            <person name="Kumar T.K.A."/>
            <person name="Kuo A."/>
            <person name="LaButti K."/>
            <person name="Larrondo L.F."/>
            <person name="Lindquist E."/>
            <person name="Ling A."/>
            <person name="Lombard V."/>
            <person name="Lucas S."/>
            <person name="Lundell T."/>
            <person name="Martin R."/>
            <person name="McLaughlin D.J."/>
            <person name="Morgenstern I."/>
            <person name="Morin E."/>
            <person name="Murat C."/>
            <person name="Nagy L.G."/>
            <person name="Nolan M."/>
            <person name="Ohm R.A."/>
            <person name="Patyshakuliyeva A."/>
            <person name="Rokas A."/>
            <person name="Ruiz-Duenas F.J."/>
            <person name="Sabat G."/>
            <person name="Salamov A."/>
            <person name="Samejima M."/>
            <person name="Schmutz J."/>
            <person name="Slot J.C."/>
            <person name="St John F."/>
            <person name="Stenlid J."/>
            <person name="Sun H."/>
            <person name="Sun S."/>
            <person name="Syed K."/>
            <person name="Tsang A."/>
            <person name="Wiebenga A."/>
            <person name="Young D."/>
            <person name="Pisabarro A."/>
            <person name="Eastwood D.C."/>
            <person name="Martin F."/>
            <person name="Cullen D."/>
            <person name="Grigoriev I.V."/>
            <person name="Hibbett D.S."/>
        </authorList>
    </citation>
    <scope>NUCLEOTIDE SEQUENCE [LARGE SCALE GENOMIC DNA]</scope>
    <source>
        <strain evidence="1 2">MD-104</strain>
    </source>
</reference>
<dbReference type="STRING" id="742152.A0A2H3JHY8"/>